<dbReference type="EMBL" id="JYDQ01000200">
    <property type="protein sequence ID" value="KRY11288.1"/>
    <property type="molecule type" value="Genomic_DNA"/>
</dbReference>
<evidence type="ECO:0000313" key="2">
    <source>
        <dbReference type="Proteomes" id="UP000054783"/>
    </source>
</evidence>
<evidence type="ECO:0000313" key="1">
    <source>
        <dbReference type="EMBL" id="KRY11288.1"/>
    </source>
</evidence>
<proteinExistence type="predicted"/>
<keyword evidence="2" id="KW-1185">Reference proteome</keyword>
<name>A0A0V0ZFN2_9BILA</name>
<comment type="caution">
    <text evidence="1">The sequence shown here is derived from an EMBL/GenBank/DDBJ whole genome shotgun (WGS) entry which is preliminary data.</text>
</comment>
<organism evidence="1 2">
    <name type="scientific">Trichinella patagoniensis</name>
    <dbReference type="NCBI Taxonomy" id="990121"/>
    <lineage>
        <taxon>Eukaryota</taxon>
        <taxon>Metazoa</taxon>
        <taxon>Ecdysozoa</taxon>
        <taxon>Nematoda</taxon>
        <taxon>Enoplea</taxon>
        <taxon>Dorylaimia</taxon>
        <taxon>Trichinellida</taxon>
        <taxon>Trichinellidae</taxon>
        <taxon>Trichinella</taxon>
    </lineage>
</organism>
<gene>
    <name evidence="1" type="ORF">T12_9950</name>
</gene>
<reference evidence="1 2" key="1">
    <citation type="submission" date="2015-01" db="EMBL/GenBank/DDBJ databases">
        <title>Evolution of Trichinella species and genotypes.</title>
        <authorList>
            <person name="Korhonen P.K."/>
            <person name="Edoardo P."/>
            <person name="Giuseppe L.R."/>
            <person name="Gasser R.B."/>
        </authorList>
    </citation>
    <scope>NUCLEOTIDE SEQUENCE [LARGE SCALE GENOMIC DNA]</scope>
    <source>
        <strain evidence="1">ISS2496</strain>
    </source>
</reference>
<sequence length="117" mass="13417">MNRTVIETLQPRPVGRFFRFHLHLQLVGDTSTDRLAIQIPNILCRRELSLQKPSRTSGQQAAQIMSLGRQGVKIWTDFGTNQTSGPWFQNQTTGYWGLQHHGTSYQNLAKTNQQHSR</sequence>
<accession>A0A0V0ZFN2</accession>
<dbReference type="AlphaFoldDB" id="A0A0V0ZFN2"/>
<protein>
    <submittedName>
        <fullName evidence="1">Uncharacterized protein</fullName>
    </submittedName>
</protein>
<dbReference type="Proteomes" id="UP000054783">
    <property type="component" value="Unassembled WGS sequence"/>
</dbReference>